<dbReference type="PANTHER" id="PTHR23324:SF83">
    <property type="entry name" value="SEC14-LIKE PROTEIN 2"/>
    <property type="match status" value="1"/>
</dbReference>
<proteinExistence type="predicted"/>
<dbReference type="InterPro" id="IPR051064">
    <property type="entry name" value="SEC14/CRAL-TRIO_domain"/>
</dbReference>
<dbReference type="Proteomes" id="UP000008312">
    <property type="component" value="Unassembled WGS sequence"/>
</dbReference>
<dbReference type="EMBL" id="FN668643">
    <property type="protein sequence ID" value="CBK21542.2"/>
    <property type="molecule type" value="Genomic_DNA"/>
</dbReference>
<evidence type="ECO:0000259" key="2">
    <source>
        <dbReference type="PROSITE" id="PS50866"/>
    </source>
</evidence>
<name>D8M0F3_BLAHO</name>
<sequence>METFEPLCSSFQKTIREVDYGDSFIKIKAGSLYGLPIVIESPKTVIYWCFRPVYYDIDFQITRESKNNQLDDILPLAHYPGNTASEGKQIAEEPGVYYLVWDNRMSWLREKTVVYSVKLVLPDNGMKDKIECASCDNWTRVVEDAENELFAIKAFYAQRNAKKESLAHEILEIEKDQAACEEEIALLKQKIKAEREYIQEIKAMSGFLVEDQRIFSIANVNRYLNRLIHQDSVWQRLFREDNSRNLTIVLQNEWLREEWKKVYPDMPIPNSSVC</sequence>
<dbReference type="RefSeq" id="XP_012895590.1">
    <property type="nucleotide sequence ID" value="XM_013040136.1"/>
</dbReference>
<dbReference type="GeneID" id="24922437"/>
<dbReference type="AlphaFoldDB" id="D8M0F3"/>
<evidence type="ECO:0000313" key="3">
    <source>
        <dbReference type="EMBL" id="CBK21542.2"/>
    </source>
</evidence>
<dbReference type="SUPFAM" id="SSF101576">
    <property type="entry name" value="Supernatant protein factor (SPF), C-terminal domain"/>
    <property type="match status" value="1"/>
</dbReference>
<gene>
    <name evidence="3" type="ORF">GSBLH_T00006312001</name>
</gene>
<keyword evidence="4" id="KW-1185">Reference proteome</keyword>
<feature type="coiled-coil region" evidence="1">
    <location>
        <begin position="163"/>
        <end position="190"/>
    </location>
</feature>
<reference evidence="3" key="1">
    <citation type="submission" date="2010-02" db="EMBL/GenBank/DDBJ databases">
        <title>Sequencing and annotation of the Blastocystis hominis genome.</title>
        <authorList>
            <person name="Wincker P."/>
        </authorList>
    </citation>
    <scope>NUCLEOTIDE SEQUENCE</scope>
    <source>
        <strain evidence="3">Singapore isolate B</strain>
    </source>
</reference>
<keyword evidence="1" id="KW-0175">Coiled coil</keyword>
<dbReference type="GO" id="GO:0005737">
    <property type="term" value="C:cytoplasm"/>
    <property type="evidence" value="ECO:0007669"/>
    <property type="project" value="TreeGrafter"/>
</dbReference>
<evidence type="ECO:0000256" key="1">
    <source>
        <dbReference type="SAM" id="Coils"/>
    </source>
</evidence>
<dbReference type="OrthoDB" id="1434354at2759"/>
<dbReference type="InterPro" id="IPR036598">
    <property type="entry name" value="GOLD_dom_sf"/>
</dbReference>
<dbReference type="Gene3D" id="2.60.120.680">
    <property type="entry name" value="GOLD domain"/>
    <property type="match status" value="1"/>
</dbReference>
<dbReference type="InParanoid" id="D8M0F3"/>
<organism evidence="3">
    <name type="scientific">Blastocystis hominis</name>
    <dbReference type="NCBI Taxonomy" id="12968"/>
    <lineage>
        <taxon>Eukaryota</taxon>
        <taxon>Sar</taxon>
        <taxon>Stramenopiles</taxon>
        <taxon>Bigyra</taxon>
        <taxon>Opalozoa</taxon>
        <taxon>Opalinata</taxon>
        <taxon>Blastocystidae</taxon>
        <taxon>Blastocystis</taxon>
    </lineage>
</organism>
<feature type="domain" description="GOLD" evidence="2">
    <location>
        <begin position="12"/>
        <end position="119"/>
    </location>
</feature>
<protein>
    <recommendedName>
        <fullName evidence="2">GOLD domain-containing protein</fullName>
    </recommendedName>
</protein>
<dbReference type="PROSITE" id="PS50866">
    <property type="entry name" value="GOLD"/>
    <property type="match status" value="1"/>
</dbReference>
<accession>D8M0F3</accession>
<evidence type="ECO:0000313" key="4">
    <source>
        <dbReference type="Proteomes" id="UP000008312"/>
    </source>
</evidence>
<dbReference type="PANTHER" id="PTHR23324">
    <property type="entry name" value="SEC14 RELATED PROTEIN"/>
    <property type="match status" value="1"/>
</dbReference>
<dbReference type="InterPro" id="IPR009038">
    <property type="entry name" value="GOLD_dom"/>
</dbReference>